<accession>A0ABR2WJF5</accession>
<gene>
    <name evidence="2" type="ORF">K7432_013300</name>
</gene>
<feature type="region of interest" description="Disordered" evidence="1">
    <location>
        <begin position="96"/>
        <end position="154"/>
    </location>
</feature>
<comment type="caution">
    <text evidence="2">The sequence shown here is derived from an EMBL/GenBank/DDBJ whole genome shotgun (WGS) entry which is preliminary data.</text>
</comment>
<evidence type="ECO:0000256" key="1">
    <source>
        <dbReference type="SAM" id="MobiDB-lite"/>
    </source>
</evidence>
<name>A0ABR2WJF5_9FUNG</name>
<evidence type="ECO:0000313" key="3">
    <source>
        <dbReference type="Proteomes" id="UP001479436"/>
    </source>
</evidence>
<dbReference type="EMBL" id="JASJQH010001287">
    <property type="protein sequence ID" value="KAK9761649.1"/>
    <property type="molecule type" value="Genomic_DNA"/>
</dbReference>
<organism evidence="2 3">
    <name type="scientific">Basidiobolus ranarum</name>
    <dbReference type="NCBI Taxonomy" id="34480"/>
    <lineage>
        <taxon>Eukaryota</taxon>
        <taxon>Fungi</taxon>
        <taxon>Fungi incertae sedis</taxon>
        <taxon>Zoopagomycota</taxon>
        <taxon>Entomophthoromycotina</taxon>
        <taxon>Basidiobolomycetes</taxon>
        <taxon>Basidiobolales</taxon>
        <taxon>Basidiobolaceae</taxon>
        <taxon>Basidiobolus</taxon>
    </lineage>
</organism>
<keyword evidence="3" id="KW-1185">Reference proteome</keyword>
<protein>
    <submittedName>
        <fullName evidence="2">Uncharacterized protein</fullName>
    </submittedName>
</protein>
<evidence type="ECO:0000313" key="2">
    <source>
        <dbReference type="EMBL" id="KAK9761649.1"/>
    </source>
</evidence>
<sequence length="154" mass="17473">MFDLSKLSQDPALFSESIETPNILASNYPEDFGTTPTVYSGLGSLGLDLSTQIDLLQQQSFNTSYVNKKKTPNTTDEFNWTDCNMPLDATKMNAMKNRANTKSRSKSFQHQEDVDSDSAACPWNRLSRSNSSDFQLKQPPLKKRRHTTSMLEFY</sequence>
<proteinExistence type="predicted"/>
<feature type="compositionally biased region" description="Polar residues" evidence="1">
    <location>
        <begin position="126"/>
        <end position="135"/>
    </location>
</feature>
<dbReference type="Proteomes" id="UP001479436">
    <property type="component" value="Unassembled WGS sequence"/>
</dbReference>
<reference evidence="2 3" key="1">
    <citation type="submission" date="2023-04" db="EMBL/GenBank/DDBJ databases">
        <title>Genome of Basidiobolus ranarum AG-B5.</title>
        <authorList>
            <person name="Stajich J.E."/>
            <person name="Carter-House D."/>
            <person name="Gryganskyi A."/>
        </authorList>
    </citation>
    <scope>NUCLEOTIDE SEQUENCE [LARGE SCALE GENOMIC DNA]</scope>
    <source>
        <strain evidence="2 3">AG-B5</strain>
    </source>
</reference>